<dbReference type="InterPro" id="IPR009057">
    <property type="entry name" value="Homeodomain-like_sf"/>
</dbReference>
<dbReference type="PROSITE" id="PS50977">
    <property type="entry name" value="HTH_TETR_2"/>
    <property type="match status" value="1"/>
</dbReference>
<evidence type="ECO:0000256" key="2">
    <source>
        <dbReference type="ARBA" id="ARBA00023125"/>
    </source>
</evidence>
<evidence type="ECO:0000259" key="5">
    <source>
        <dbReference type="PROSITE" id="PS50977"/>
    </source>
</evidence>
<reference evidence="6 7" key="1">
    <citation type="submission" date="2024-06" db="EMBL/GenBank/DDBJ databases">
        <title>The Natural Products Discovery Center: Release of the First 8490 Sequenced Strains for Exploring Actinobacteria Biosynthetic Diversity.</title>
        <authorList>
            <person name="Kalkreuter E."/>
            <person name="Kautsar S.A."/>
            <person name="Yang D."/>
            <person name="Bader C.D."/>
            <person name="Teijaro C.N."/>
            <person name="Fluegel L."/>
            <person name="Davis C.M."/>
            <person name="Simpson J.R."/>
            <person name="Lauterbach L."/>
            <person name="Steele A.D."/>
            <person name="Gui C."/>
            <person name="Meng S."/>
            <person name="Li G."/>
            <person name="Viehrig K."/>
            <person name="Ye F."/>
            <person name="Su P."/>
            <person name="Kiefer A.F."/>
            <person name="Nichols A."/>
            <person name="Cepeda A.J."/>
            <person name="Yan W."/>
            <person name="Fan B."/>
            <person name="Jiang Y."/>
            <person name="Adhikari A."/>
            <person name="Zheng C.-J."/>
            <person name="Schuster L."/>
            <person name="Cowan T.M."/>
            <person name="Smanski M.J."/>
            <person name="Chevrette M.G."/>
            <person name="De Carvalho L.P.S."/>
            <person name="Shen B."/>
        </authorList>
    </citation>
    <scope>NUCLEOTIDE SEQUENCE [LARGE SCALE GENOMIC DNA]</scope>
    <source>
        <strain evidence="6 7">NPDC000837</strain>
    </source>
</reference>
<dbReference type="InterPro" id="IPR036271">
    <property type="entry name" value="Tet_transcr_reg_TetR-rel_C_sf"/>
</dbReference>
<evidence type="ECO:0000313" key="6">
    <source>
        <dbReference type="EMBL" id="MER6615644.1"/>
    </source>
</evidence>
<dbReference type="Gene3D" id="1.10.10.60">
    <property type="entry name" value="Homeodomain-like"/>
    <property type="match status" value="1"/>
</dbReference>
<dbReference type="Proteomes" id="UP001445472">
    <property type="component" value="Unassembled WGS sequence"/>
</dbReference>
<sequence length="191" mass="19562">MDEAILAAARDLLVDGGYAGMTMDAVAARAGIGKAAIYRRYATKQEMVFAAAVHGADLAPPPDTGSLLGDLTALVQEVVDHLTRPAAAAAVLGLLADIGASEGLAARFHEVFVTREQAGIAALLDRAVARGELTVAPDVGMVHALVAGPVFATLYLQRRDSRDLAGWLGRVVAGAVAGVAGKAERGGSHEQ</sequence>
<dbReference type="Pfam" id="PF00440">
    <property type="entry name" value="TetR_N"/>
    <property type="match status" value="1"/>
</dbReference>
<dbReference type="InterPro" id="IPR001647">
    <property type="entry name" value="HTH_TetR"/>
</dbReference>
<evidence type="ECO:0000256" key="1">
    <source>
        <dbReference type="ARBA" id="ARBA00023015"/>
    </source>
</evidence>
<comment type="caution">
    <text evidence="6">The sequence shown here is derived from an EMBL/GenBank/DDBJ whole genome shotgun (WGS) entry which is preliminary data.</text>
</comment>
<dbReference type="PANTHER" id="PTHR30055">
    <property type="entry name" value="HTH-TYPE TRANSCRIPTIONAL REGULATOR RUTR"/>
    <property type="match status" value="1"/>
</dbReference>
<name>A0ABV1UXX3_9ACTN</name>
<dbReference type="EMBL" id="JBEPBX010000017">
    <property type="protein sequence ID" value="MER6615644.1"/>
    <property type="molecule type" value="Genomic_DNA"/>
</dbReference>
<dbReference type="InterPro" id="IPR050109">
    <property type="entry name" value="HTH-type_TetR-like_transc_reg"/>
</dbReference>
<dbReference type="Pfam" id="PF16859">
    <property type="entry name" value="TetR_C_11"/>
    <property type="match status" value="1"/>
</dbReference>
<protein>
    <submittedName>
        <fullName evidence="6">TetR/AcrR family transcriptional regulator</fullName>
    </submittedName>
</protein>
<evidence type="ECO:0000313" key="7">
    <source>
        <dbReference type="Proteomes" id="UP001445472"/>
    </source>
</evidence>
<evidence type="ECO:0000256" key="3">
    <source>
        <dbReference type="ARBA" id="ARBA00023163"/>
    </source>
</evidence>
<dbReference type="InterPro" id="IPR011075">
    <property type="entry name" value="TetR_C"/>
</dbReference>
<gene>
    <name evidence="6" type="ORF">ABT276_20225</name>
</gene>
<dbReference type="PANTHER" id="PTHR30055:SF148">
    <property type="entry name" value="TETR-FAMILY TRANSCRIPTIONAL REGULATOR"/>
    <property type="match status" value="1"/>
</dbReference>
<dbReference type="SUPFAM" id="SSF48498">
    <property type="entry name" value="Tetracyclin repressor-like, C-terminal domain"/>
    <property type="match status" value="1"/>
</dbReference>
<dbReference type="Gene3D" id="1.10.357.10">
    <property type="entry name" value="Tetracycline Repressor, domain 2"/>
    <property type="match status" value="1"/>
</dbReference>
<organism evidence="6 7">
    <name type="scientific">Streptomyces xantholiticus</name>
    <dbReference type="NCBI Taxonomy" id="68285"/>
    <lineage>
        <taxon>Bacteria</taxon>
        <taxon>Bacillati</taxon>
        <taxon>Actinomycetota</taxon>
        <taxon>Actinomycetes</taxon>
        <taxon>Kitasatosporales</taxon>
        <taxon>Streptomycetaceae</taxon>
        <taxon>Streptomyces</taxon>
    </lineage>
</organism>
<keyword evidence="2 4" id="KW-0238">DNA-binding</keyword>
<accession>A0ABV1UXX3</accession>
<feature type="DNA-binding region" description="H-T-H motif" evidence="4">
    <location>
        <begin position="22"/>
        <end position="41"/>
    </location>
</feature>
<dbReference type="SUPFAM" id="SSF46689">
    <property type="entry name" value="Homeodomain-like"/>
    <property type="match status" value="1"/>
</dbReference>
<keyword evidence="7" id="KW-1185">Reference proteome</keyword>
<dbReference type="PRINTS" id="PR00455">
    <property type="entry name" value="HTHTETR"/>
</dbReference>
<proteinExistence type="predicted"/>
<keyword evidence="3" id="KW-0804">Transcription</keyword>
<feature type="domain" description="HTH tetR-type" evidence="5">
    <location>
        <begin position="1"/>
        <end position="59"/>
    </location>
</feature>
<keyword evidence="1" id="KW-0805">Transcription regulation</keyword>
<dbReference type="RefSeq" id="WP_100107669.1">
    <property type="nucleotide sequence ID" value="NZ_JBEPBX010000017.1"/>
</dbReference>
<evidence type="ECO:0000256" key="4">
    <source>
        <dbReference type="PROSITE-ProRule" id="PRU00335"/>
    </source>
</evidence>